<dbReference type="GO" id="GO:0005634">
    <property type="term" value="C:nucleus"/>
    <property type="evidence" value="ECO:0007669"/>
    <property type="project" value="TreeGrafter"/>
</dbReference>
<organism evidence="5 6">
    <name type="scientific">Cyclocybe aegerita</name>
    <name type="common">Black poplar mushroom</name>
    <name type="synonym">Agrocybe aegerita</name>
    <dbReference type="NCBI Taxonomy" id="1973307"/>
    <lineage>
        <taxon>Eukaryota</taxon>
        <taxon>Fungi</taxon>
        <taxon>Dikarya</taxon>
        <taxon>Basidiomycota</taxon>
        <taxon>Agaricomycotina</taxon>
        <taxon>Agaricomycetes</taxon>
        <taxon>Agaricomycetidae</taxon>
        <taxon>Agaricales</taxon>
        <taxon>Agaricineae</taxon>
        <taxon>Bolbitiaceae</taxon>
        <taxon>Cyclocybe</taxon>
    </lineage>
</organism>
<dbReference type="EMBL" id="CACVBS010000044">
    <property type="protein sequence ID" value="CAA7264334.1"/>
    <property type="molecule type" value="Genomic_DNA"/>
</dbReference>
<dbReference type="InterPro" id="IPR010487">
    <property type="entry name" value="NGRN/Rrg9"/>
</dbReference>
<gene>
    <name evidence="5" type="ORF">AAE3_LOCUS6660</name>
</gene>
<keyword evidence="6" id="KW-1185">Reference proteome</keyword>
<evidence type="ECO:0000256" key="3">
    <source>
        <dbReference type="ARBA" id="ARBA00013566"/>
    </source>
</evidence>
<reference evidence="5 6" key="1">
    <citation type="submission" date="2020-01" db="EMBL/GenBank/DDBJ databases">
        <authorList>
            <person name="Gupta K D."/>
        </authorList>
    </citation>
    <scope>NUCLEOTIDE SEQUENCE [LARGE SCALE GENOMIC DNA]</scope>
</reference>
<proteinExistence type="inferred from homology"/>
<feature type="compositionally biased region" description="Acidic residues" evidence="4">
    <location>
        <begin position="50"/>
        <end position="63"/>
    </location>
</feature>
<evidence type="ECO:0000313" key="6">
    <source>
        <dbReference type="Proteomes" id="UP000467700"/>
    </source>
</evidence>
<evidence type="ECO:0000313" key="5">
    <source>
        <dbReference type="EMBL" id="CAA7264334.1"/>
    </source>
</evidence>
<dbReference type="Pfam" id="PF06413">
    <property type="entry name" value="Neugrin"/>
    <property type="match status" value="1"/>
</dbReference>
<comment type="function">
    <text evidence="1">Required for respiratory activity and maintenance and expression of the mitochondrial genome.</text>
</comment>
<dbReference type="AlphaFoldDB" id="A0A8S0VVR3"/>
<evidence type="ECO:0000256" key="4">
    <source>
        <dbReference type="SAM" id="MobiDB-lite"/>
    </source>
</evidence>
<accession>A0A8S0VVR3</accession>
<protein>
    <recommendedName>
        <fullName evidence="3">Required for respiratory growth protein 9, mitochondrial</fullName>
    </recommendedName>
</protein>
<comment type="similarity">
    <text evidence="2">Belongs to the RRG9 family.</text>
</comment>
<dbReference type="Proteomes" id="UP000467700">
    <property type="component" value="Unassembled WGS sequence"/>
</dbReference>
<feature type="compositionally biased region" description="Basic and acidic residues" evidence="4">
    <location>
        <begin position="216"/>
        <end position="235"/>
    </location>
</feature>
<evidence type="ECO:0000256" key="2">
    <source>
        <dbReference type="ARBA" id="ARBA00010895"/>
    </source>
</evidence>
<dbReference type="PANTHER" id="PTHR13475">
    <property type="entry name" value="NEUGRIN"/>
    <property type="match status" value="1"/>
</dbReference>
<dbReference type="OrthoDB" id="5578174at2759"/>
<feature type="region of interest" description="Disordered" evidence="4">
    <location>
        <begin position="49"/>
        <end position="85"/>
    </location>
</feature>
<evidence type="ECO:0000256" key="1">
    <source>
        <dbReference type="ARBA" id="ARBA00003548"/>
    </source>
</evidence>
<feature type="region of interest" description="Disordered" evidence="4">
    <location>
        <begin position="214"/>
        <end position="235"/>
    </location>
</feature>
<sequence>MASLLRFSSFDALHLCRRQGTTRRYTQSAFSVATQKWQLAGIPRPRSILEDDEAPVDLSEDNEAVNGTRPNTAPVHLRRPPDKPTPHEYKAHREALRKEFPEGWSPPRKLSREAMDALRQLNRMDPDKFTTPILADKFKISPEAVRRILKSRWEPSAEKRMTLVLRERKEREAKQRVRKERQNEMHVKQTELDRLKKLLRNDNFFQQKYGRQSVYESHDEREVEGVVRRDRFSFR</sequence>
<dbReference type="PANTHER" id="PTHR13475:SF3">
    <property type="entry name" value="NEUGRIN"/>
    <property type="match status" value="1"/>
</dbReference>
<name>A0A8S0VVR3_CYCAE</name>
<comment type="caution">
    <text evidence="5">The sequence shown here is derived from an EMBL/GenBank/DDBJ whole genome shotgun (WGS) entry which is preliminary data.</text>
</comment>